<dbReference type="PANTHER" id="PTHR13947:SF37">
    <property type="entry name" value="LD18367P"/>
    <property type="match status" value="1"/>
</dbReference>
<dbReference type="EMBL" id="BMXT01000001">
    <property type="protein sequence ID" value="GGY13641.1"/>
    <property type="molecule type" value="Genomic_DNA"/>
</dbReference>
<accession>A0ABQ2ZGM8</accession>
<dbReference type="Proteomes" id="UP000621898">
    <property type="component" value="Unassembled WGS sequence"/>
</dbReference>
<dbReference type="InterPro" id="IPR050769">
    <property type="entry name" value="NAT_camello-type"/>
</dbReference>
<name>A0ABQ2ZGM8_9GAMM</name>
<dbReference type="SUPFAM" id="SSF55729">
    <property type="entry name" value="Acyl-CoA N-acyltransferases (Nat)"/>
    <property type="match status" value="1"/>
</dbReference>
<dbReference type="Pfam" id="PF00583">
    <property type="entry name" value="Acetyltransf_1"/>
    <property type="match status" value="1"/>
</dbReference>
<feature type="domain" description="N-acetyltransferase" evidence="2">
    <location>
        <begin position="1"/>
        <end position="171"/>
    </location>
</feature>
<dbReference type="CDD" id="cd04301">
    <property type="entry name" value="NAT_SF"/>
    <property type="match status" value="1"/>
</dbReference>
<evidence type="ECO:0000313" key="4">
    <source>
        <dbReference type="Proteomes" id="UP000621898"/>
    </source>
</evidence>
<proteinExistence type="predicted"/>
<evidence type="ECO:0000259" key="2">
    <source>
        <dbReference type="PROSITE" id="PS51186"/>
    </source>
</evidence>
<comment type="caution">
    <text evidence="3">The sequence shown here is derived from an EMBL/GenBank/DDBJ whole genome shotgun (WGS) entry which is preliminary data.</text>
</comment>
<gene>
    <name evidence="3" type="ORF">GCM10008098_00340</name>
</gene>
<organism evidence="3 4">
    <name type="scientific">Rhodanobacter panaciterrae</name>
    <dbReference type="NCBI Taxonomy" id="490572"/>
    <lineage>
        <taxon>Bacteria</taxon>
        <taxon>Pseudomonadati</taxon>
        <taxon>Pseudomonadota</taxon>
        <taxon>Gammaproteobacteria</taxon>
        <taxon>Lysobacterales</taxon>
        <taxon>Rhodanobacteraceae</taxon>
        <taxon>Rhodanobacter</taxon>
    </lineage>
</organism>
<keyword evidence="1" id="KW-0808">Transferase</keyword>
<dbReference type="Gene3D" id="3.40.630.30">
    <property type="match status" value="1"/>
</dbReference>
<keyword evidence="4" id="KW-1185">Reference proteome</keyword>
<evidence type="ECO:0000313" key="3">
    <source>
        <dbReference type="EMBL" id="GGY13641.1"/>
    </source>
</evidence>
<dbReference type="InterPro" id="IPR000182">
    <property type="entry name" value="GNAT_dom"/>
</dbReference>
<dbReference type="PROSITE" id="PS51186">
    <property type="entry name" value="GNAT"/>
    <property type="match status" value="1"/>
</dbReference>
<evidence type="ECO:0000256" key="1">
    <source>
        <dbReference type="ARBA" id="ARBA00022679"/>
    </source>
</evidence>
<sequence>MKVRLLDATDARAYQRLRLQALQESPTAFSASHADEVGRSLDDVVARITAAADGSVCTFGIFEQDQLAGFVAVIHPQREKLRHAVELAGMYVAPSCRRRGFGRALLQAAVAHAHAIAGVRQIRLGVNASNAEARALYQSIGFTSYGVEPGALQVDGMCHDEAHYVLRWGLVAG</sequence>
<dbReference type="PANTHER" id="PTHR13947">
    <property type="entry name" value="GNAT FAMILY N-ACETYLTRANSFERASE"/>
    <property type="match status" value="1"/>
</dbReference>
<reference evidence="4" key="1">
    <citation type="journal article" date="2019" name="Int. J. Syst. Evol. Microbiol.">
        <title>The Global Catalogue of Microorganisms (GCM) 10K type strain sequencing project: providing services to taxonomists for standard genome sequencing and annotation.</title>
        <authorList>
            <consortium name="The Broad Institute Genomics Platform"/>
            <consortium name="The Broad Institute Genome Sequencing Center for Infectious Disease"/>
            <person name="Wu L."/>
            <person name="Ma J."/>
        </authorList>
    </citation>
    <scope>NUCLEOTIDE SEQUENCE [LARGE SCALE GENOMIC DNA]</scope>
    <source>
        <strain evidence="4">KCTC 22232</strain>
    </source>
</reference>
<dbReference type="InterPro" id="IPR016181">
    <property type="entry name" value="Acyl_CoA_acyltransferase"/>
</dbReference>
<dbReference type="RefSeq" id="WP_189439178.1">
    <property type="nucleotide sequence ID" value="NZ_BMXT01000001.1"/>
</dbReference>
<protein>
    <submittedName>
        <fullName evidence="3">N-acetyltransferase</fullName>
    </submittedName>
</protein>